<accession>A0A6J4D092</accession>
<evidence type="ECO:0000313" key="3">
    <source>
        <dbReference type="EMBL" id="BCD70824.1"/>
    </source>
</evidence>
<dbReference type="EMBL" id="AP023036">
    <property type="protein sequence ID" value="BCD46493.1"/>
    <property type="molecule type" value="Genomic_DNA"/>
</dbReference>
<keyword evidence="5" id="KW-1185">Reference proteome</keyword>
<gene>
    <name evidence="2" type="ORF">NHP190020_15320</name>
    <name evidence="3" type="ORF">SNTW_14690</name>
</gene>
<proteinExistence type="predicted"/>
<dbReference type="AlphaFoldDB" id="A0A6J4D092"/>
<evidence type="ECO:0000313" key="2">
    <source>
        <dbReference type="EMBL" id="BCD46493.1"/>
    </source>
</evidence>
<dbReference type="Proteomes" id="UP000317935">
    <property type="component" value="Chromosome"/>
</dbReference>
<sequence>MWLSGKNMGNARQDAAHNSPNDRDFRGVYSHCGFLDSDYNTSLNLVKHFIRALSQIGLDMAALLTDLKTSQLITN</sequence>
<organism evidence="3 4">
    <name type="scientific">Helicobacter suis</name>
    <dbReference type="NCBI Taxonomy" id="104628"/>
    <lineage>
        <taxon>Bacteria</taxon>
        <taxon>Pseudomonadati</taxon>
        <taxon>Campylobacterota</taxon>
        <taxon>Epsilonproteobacteria</taxon>
        <taxon>Campylobacterales</taxon>
        <taxon>Helicobacteraceae</taxon>
        <taxon>Helicobacter</taxon>
    </lineage>
</organism>
<reference evidence="2 5" key="2">
    <citation type="submission" date="2020-04" db="EMBL/GenBank/DDBJ databases">
        <title>Genomic analysis of gastric non-Helicobacter pylori Helicobacters isolated in Japan.</title>
        <authorList>
            <person name="Suzuki M."/>
            <person name="Rimbara E."/>
        </authorList>
    </citation>
    <scope>NUCLEOTIDE SEQUENCE [LARGE SCALE GENOMIC DNA]</scope>
    <source>
        <strain evidence="2 5">NHP19-0020</strain>
    </source>
</reference>
<protein>
    <submittedName>
        <fullName evidence="3">Uncharacterized protein</fullName>
    </submittedName>
</protein>
<name>A0A6J4D092_9HELI</name>
<evidence type="ECO:0000256" key="1">
    <source>
        <dbReference type="SAM" id="MobiDB-lite"/>
    </source>
</evidence>
<dbReference type="EMBL" id="AP019774">
    <property type="protein sequence ID" value="BCD70824.1"/>
    <property type="molecule type" value="Genomic_DNA"/>
</dbReference>
<evidence type="ECO:0000313" key="4">
    <source>
        <dbReference type="Proteomes" id="UP000317935"/>
    </source>
</evidence>
<reference evidence="3 4" key="1">
    <citation type="submission" date="2019-06" db="EMBL/GenBank/DDBJ databases">
        <title>Complete genome sequence of Helicobacter suis SNTW101c.</title>
        <authorList>
            <person name="Rimbara E."/>
            <person name="Suzuki M."/>
            <person name="Matsui H."/>
            <person name="Nakamura M."/>
            <person name="Mori S."/>
            <person name="Shibayama K."/>
        </authorList>
    </citation>
    <scope>NUCLEOTIDE SEQUENCE [LARGE SCALE GENOMIC DNA]</scope>
    <source>
        <strain evidence="3 4">SNTW101c</strain>
    </source>
</reference>
<feature type="region of interest" description="Disordered" evidence="1">
    <location>
        <begin position="1"/>
        <end position="22"/>
    </location>
</feature>
<evidence type="ECO:0000313" key="5">
    <source>
        <dbReference type="Proteomes" id="UP000509742"/>
    </source>
</evidence>
<dbReference type="Proteomes" id="UP000509742">
    <property type="component" value="Chromosome"/>
</dbReference>